<sequence>MSLGDLVLLRRIIQQNTDCSFHRLFYPAPSRLHVLEQRTECVTSARRLHLLRSFQPFCSSFYLTNTSSAVQQGLSNSAKQD</sequence>
<comment type="caution">
    <text evidence="1">The sequence shown here is derived from an EMBL/GenBank/DDBJ whole genome shotgun (WGS) entry which is preliminary data.</text>
</comment>
<dbReference type="AlphaFoldDB" id="A0A9J5XA42"/>
<protein>
    <submittedName>
        <fullName evidence="1">Uncharacterized protein</fullName>
    </submittedName>
</protein>
<evidence type="ECO:0000313" key="2">
    <source>
        <dbReference type="Proteomes" id="UP000824120"/>
    </source>
</evidence>
<proteinExistence type="predicted"/>
<keyword evidence="2" id="KW-1185">Reference proteome</keyword>
<reference evidence="1 2" key="1">
    <citation type="submission" date="2020-09" db="EMBL/GenBank/DDBJ databases">
        <title>De no assembly of potato wild relative species, Solanum commersonii.</title>
        <authorList>
            <person name="Cho K."/>
        </authorList>
    </citation>
    <scope>NUCLEOTIDE SEQUENCE [LARGE SCALE GENOMIC DNA]</scope>
    <source>
        <strain evidence="1">LZ3.2</strain>
        <tissue evidence="1">Leaf</tissue>
    </source>
</reference>
<accession>A0A9J5XA42</accession>
<dbReference type="Proteomes" id="UP000824120">
    <property type="component" value="Chromosome 9"/>
</dbReference>
<name>A0A9J5XA42_SOLCO</name>
<organism evidence="1 2">
    <name type="scientific">Solanum commersonii</name>
    <name type="common">Commerson's wild potato</name>
    <name type="synonym">Commerson's nightshade</name>
    <dbReference type="NCBI Taxonomy" id="4109"/>
    <lineage>
        <taxon>Eukaryota</taxon>
        <taxon>Viridiplantae</taxon>
        <taxon>Streptophyta</taxon>
        <taxon>Embryophyta</taxon>
        <taxon>Tracheophyta</taxon>
        <taxon>Spermatophyta</taxon>
        <taxon>Magnoliopsida</taxon>
        <taxon>eudicotyledons</taxon>
        <taxon>Gunneridae</taxon>
        <taxon>Pentapetalae</taxon>
        <taxon>asterids</taxon>
        <taxon>lamiids</taxon>
        <taxon>Solanales</taxon>
        <taxon>Solanaceae</taxon>
        <taxon>Solanoideae</taxon>
        <taxon>Solaneae</taxon>
        <taxon>Solanum</taxon>
    </lineage>
</organism>
<dbReference type="EMBL" id="JACXVP010000009">
    <property type="protein sequence ID" value="KAG5585217.1"/>
    <property type="molecule type" value="Genomic_DNA"/>
</dbReference>
<evidence type="ECO:0000313" key="1">
    <source>
        <dbReference type="EMBL" id="KAG5585217.1"/>
    </source>
</evidence>
<gene>
    <name evidence="1" type="ORF">H5410_045651</name>
</gene>